<evidence type="ECO:0008006" key="15">
    <source>
        <dbReference type="Google" id="ProtNLM"/>
    </source>
</evidence>
<dbReference type="InterPro" id="IPR043151">
    <property type="entry name" value="BAH_sf"/>
</dbReference>
<feature type="domain" description="Bromo" evidence="10">
    <location>
        <begin position="258"/>
        <end position="328"/>
    </location>
</feature>
<dbReference type="PROSITE" id="PS50014">
    <property type="entry name" value="BROMODOMAIN_2"/>
    <property type="match status" value="5"/>
</dbReference>
<feature type="domain" description="Bromo" evidence="10">
    <location>
        <begin position="736"/>
        <end position="806"/>
    </location>
</feature>
<comment type="caution">
    <text evidence="12">The sequence shown here is derived from an EMBL/GenBank/DDBJ whole genome shotgun (WGS) entry which is preliminary data.</text>
</comment>
<dbReference type="InterPro" id="IPR001025">
    <property type="entry name" value="BAH_dom"/>
</dbReference>
<evidence type="ECO:0000256" key="9">
    <source>
        <dbReference type="SAM" id="MobiDB-lite"/>
    </source>
</evidence>
<protein>
    <recommendedName>
        <fullName evidence="15">Protein polybromo-1</fullName>
    </recommendedName>
</protein>
<feature type="region of interest" description="Disordered" evidence="9">
    <location>
        <begin position="147"/>
        <end position="237"/>
    </location>
</feature>
<gene>
    <name evidence="12" type="ORF">GPM918_LOCUS4056</name>
    <name evidence="13" type="ORF">SRO942_LOCUS4056</name>
</gene>
<evidence type="ECO:0000256" key="4">
    <source>
        <dbReference type="ARBA" id="ARBA00023015"/>
    </source>
</evidence>
<dbReference type="OrthoDB" id="10009055at2759"/>
<evidence type="ECO:0000313" key="12">
    <source>
        <dbReference type="EMBL" id="CAF0811540.1"/>
    </source>
</evidence>
<evidence type="ECO:0000259" key="10">
    <source>
        <dbReference type="PROSITE" id="PS50014"/>
    </source>
</evidence>
<dbReference type="PROSITE" id="PS51038">
    <property type="entry name" value="BAH"/>
    <property type="match status" value="1"/>
</dbReference>
<dbReference type="SUPFAM" id="SSF47370">
    <property type="entry name" value="Bromodomain"/>
    <property type="match status" value="6"/>
</dbReference>
<dbReference type="Pfam" id="PF01426">
    <property type="entry name" value="BAH"/>
    <property type="match status" value="1"/>
</dbReference>
<evidence type="ECO:0000256" key="5">
    <source>
        <dbReference type="ARBA" id="ARBA00023117"/>
    </source>
</evidence>
<keyword evidence="3" id="KW-0156">Chromatin regulator</keyword>
<feature type="region of interest" description="Disordered" evidence="9">
    <location>
        <begin position="1173"/>
        <end position="1195"/>
    </location>
</feature>
<evidence type="ECO:0000313" key="13">
    <source>
        <dbReference type="EMBL" id="CAF3597203.1"/>
    </source>
</evidence>
<dbReference type="PANTHER" id="PTHR16062">
    <property type="entry name" value="SWI/SNF-RELATED"/>
    <property type="match status" value="1"/>
</dbReference>
<dbReference type="InterPro" id="IPR037382">
    <property type="entry name" value="Rsc/polybromo"/>
</dbReference>
<proteinExistence type="predicted"/>
<evidence type="ECO:0000256" key="3">
    <source>
        <dbReference type="ARBA" id="ARBA00022853"/>
    </source>
</evidence>
<feature type="domain" description="Bromo" evidence="10">
    <location>
        <begin position="419"/>
        <end position="489"/>
    </location>
</feature>
<dbReference type="PRINTS" id="PR00503">
    <property type="entry name" value="BROMODOMAIN"/>
</dbReference>
<feature type="region of interest" description="Disordered" evidence="9">
    <location>
        <begin position="531"/>
        <end position="562"/>
    </location>
</feature>
<dbReference type="Gene3D" id="2.30.30.490">
    <property type="match status" value="1"/>
</dbReference>
<evidence type="ECO:0000256" key="7">
    <source>
        <dbReference type="ARBA" id="ARBA00023242"/>
    </source>
</evidence>
<dbReference type="SMART" id="SM00439">
    <property type="entry name" value="BAH"/>
    <property type="match status" value="1"/>
</dbReference>
<keyword evidence="5 8" id="KW-0103">Bromodomain</keyword>
<comment type="subcellular location">
    <subcellularLocation>
        <location evidence="1">Nucleus</location>
    </subcellularLocation>
</comment>
<keyword evidence="4" id="KW-0805">Transcription regulation</keyword>
<dbReference type="GO" id="GO:0006338">
    <property type="term" value="P:chromatin remodeling"/>
    <property type="evidence" value="ECO:0007669"/>
    <property type="project" value="InterPro"/>
</dbReference>
<dbReference type="SMART" id="SM00297">
    <property type="entry name" value="BROMO"/>
    <property type="match status" value="6"/>
</dbReference>
<accession>A0A813TF52</accession>
<keyword evidence="7" id="KW-0539">Nucleus</keyword>
<sequence>MPKRLYSTNDRDEDADPNFVSNKRSRRLERETNEICQGLYDALRSYKNEDGRIICESFIRLPSKRTHAEYYTVVKQPIDLLRIQQKIRTDEYRNLSQFSEDIQLLVTNSKSYYKKNSTEWRDAVDLWNYYNTKKSEAVGLISHDAEHSNDSIHKRRQSLRKPFDSDNMENDNDSESKASDSTINEDTSDQQIHTNLSAPTSGRRRRRKLVEQENSLVNGEITAAKSDDSNSVEQSQQQNIDPYYLEEFFTAIYNAKVDDRPMSDIFLFVPSRKLYPDYYEIIKEPIDLKMIAKKIQLKEYISLENMENDLLLMVSNAKKYNDPKSQIYKDACSLKKTIINVRNELDTARKTSKSSNDRLRPRERDELLSAEVHQLEYPLDEDVVITYSNDDVDSEGSSLGEDEDSFRLLYNAVKSYKLGVQSLIDPFMKLPNKRFYPDYYEEIKRPIAMSLIKNHIKKNRYVSLADLVDDLQLMFANAMQYNQEGSLIYNSAKKLLDLALLKAHELGYDERKRSKNYRNIITNIKDEPFESSPTNYGSHRYNDTSGTVTRTPYITGQRGRPPKKAVKYTEQNIRTIYSFIRDYRENDISLITPYLQLPSASDYPDYYDVIQTPIDMDIIKDRMEKGMYKREQDLVDDLLKMFKNAKKYNMENSSIYINACKLERVLNEQYRILMAKKEVALLNFNASTSPASTTNRSTEQGSTKSYKKCLSFSSLKSLQDKLNYLFNAIKHHKSRQGRMLSTEFLTLPSKADYPDYYEIIERPIDIQRIQQKLSAALYLSLNDLINDIQLMLENACLYNEPGSTIYKDSLSLQRVLIERKRELTSDDQNIPDVQLLVGELMLHLFIATFNHEASKKAEKKECRLLMGMDEACRCFSDSFAELPERVENEPFEFPYTFDFVKRNLDRKRYRRLDVFQDDMFKVFERARKLSRLDSQLYEDSIELQTYFIHTRDDMCCQGKLLNSPALFYNETSLTQDIAKERNEKGLNNSINPDFDENKEEKAKQSLPSSAERSSSLKGQTFYLGDFVYIEPREEVCEPHIVCIESFSQENNEDYVNGLWFYRPDETYHLPTRKFLKQEVFLTNIVESVPVSKIIGHCYVSHVKDYFKYRPVVINQTTTSIHFDDEKDVYVCESRYNTKTKMFKKIKLWNMPGNNCVKLVQRIKPLEANRDVSSFVKNEQSTSQDEQQRQQDLSDLNDPLFLSSTETIEKLKHTLPINYSSTGKLNDSLTQEQEQSTVIKQYYEQVAFSNKDYYKLGLYKKSD</sequence>
<dbReference type="EMBL" id="CAJNOQ010000528">
    <property type="protein sequence ID" value="CAF0811540.1"/>
    <property type="molecule type" value="Genomic_DNA"/>
</dbReference>
<dbReference type="AlphaFoldDB" id="A0A813TF52"/>
<keyword evidence="2" id="KW-0677">Repeat</keyword>
<evidence type="ECO:0000256" key="8">
    <source>
        <dbReference type="PROSITE-ProRule" id="PRU00035"/>
    </source>
</evidence>
<keyword evidence="14" id="KW-1185">Reference proteome</keyword>
<evidence type="ECO:0000256" key="6">
    <source>
        <dbReference type="ARBA" id="ARBA00023163"/>
    </source>
</evidence>
<dbReference type="GO" id="GO:0016586">
    <property type="term" value="C:RSC-type complex"/>
    <property type="evidence" value="ECO:0007669"/>
    <property type="project" value="InterPro"/>
</dbReference>
<dbReference type="PANTHER" id="PTHR16062:SF19">
    <property type="entry name" value="PROTEIN POLYBROMO-1"/>
    <property type="match status" value="1"/>
</dbReference>
<dbReference type="CDD" id="cd04717">
    <property type="entry name" value="BAH_polybromo"/>
    <property type="match status" value="1"/>
</dbReference>
<name>A0A813TF52_9BILA</name>
<feature type="domain" description="Bromo" evidence="10">
    <location>
        <begin position="50"/>
        <end position="120"/>
    </location>
</feature>
<feature type="compositionally biased region" description="Polar residues" evidence="9">
    <location>
        <begin position="531"/>
        <end position="554"/>
    </location>
</feature>
<dbReference type="GO" id="GO:0003682">
    <property type="term" value="F:chromatin binding"/>
    <property type="evidence" value="ECO:0007669"/>
    <property type="project" value="InterPro"/>
</dbReference>
<dbReference type="Gene3D" id="1.20.920.10">
    <property type="entry name" value="Bromodomain-like"/>
    <property type="match status" value="6"/>
</dbReference>
<dbReference type="InterPro" id="IPR018359">
    <property type="entry name" value="Bromodomain_CS"/>
</dbReference>
<evidence type="ECO:0000256" key="2">
    <source>
        <dbReference type="ARBA" id="ARBA00022737"/>
    </source>
</evidence>
<feature type="domain" description="Bromo" evidence="10">
    <location>
        <begin position="586"/>
        <end position="656"/>
    </location>
</feature>
<feature type="domain" description="BAH" evidence="11">
    <location>
        <begin position="1019"/>
        <end position="1146"/>
    </location>
</feature>
<evidence type="ECO:0000256" key="1">
    <source>
        <dbReference type="ARBA" id="ARBA00004123"/>
    </source>
</evidence>
<dbReference type="Pfam" id="PF00439">
    <property type="entry name" value="Bromodomain"/>
    <property type="match status" value="6"/>
</dbReference>
<organism evidence="12 14">
    <name type="scientific">Didymodactylos carnosus</name>
    <dbReference type="NCBI Taxonomy" id="1234261"/>
    <lineage>
        <taxon>Eukaryota</taxon>
        <taxon>Metazoa</taxon>
        <taxon>Spiralia</taxon>
        <taxon>Gnathifera</taxon>
        <taxon>Rotifera</taxon>
        <taxon>Eurotatoria</taxon>
        <taxon>Bdelloidea</taxon>
        <taxon>Philodinida</taxon>
        <taxon>Philodinidae</taxon>
        <taxon>Didymodactylos</taxon>
    </lineage>
</organism>
<reference evidence="12" key="1">
    <citation type="submission" date="2021-02" db="EMBL/GenBank/DDBJ databases">
        <authorList>
            <person name="Nowell W R."/>
        </authorList>
    </citation>
    <scope>NUCLEOTIDE SEQUENCE</scope>
</reference>
<evidence type="ECO:0000313" key="14">
    <source>
        <dbReference type="Proteomes" id="UP000663829"/>
    </source>
</evidence>
<dbReference type="InterPro" id="IPR001487">
    <property type="entry name" value="Bromodomain"/>
</dbReference>
<dbReference type="Proteomes" id="UP000681722">
    <property type="component" value="Unassembled WGS sequence"/>
</dbReference>
<dbReference type="EMBL" id="CAJOBC010000528">
    <property type="protein sequence ID" value="CAF3597203.1"/>
    <property type="molecule type" value="Genomic_DNA"/>
</dbReference>
<feature type="compositionally biased region" description="Polar residues" evidence="9">
    <location>
        <begin position="179"/>
        <end position="200"/>
    </location>
</feature>
<dbReference type="PROSITE" id="PS00633">
    <property type="entry name" value="BROMODOMAIN_1"/>
    <property type="match status" value="2"/>
</dbReference>
<dbReference type="Proteomes" id="UP000663829">
    <property type="component" value="Unassembled WGS sequence"/>
</dbReference>
<dbReference type="GO" id="GO:0006368">
    <property type="term" value="P:transcription elongation by RNA polymerase II"/>
    <property type="evidence" value="ECO:0007669"/>
    <property type="project" value="TreeGrafter"/>
</dbReference>
<evidence type="ECO:0000259" key="11">
    <source>
        <dbReference type="PROSITE" id="PS51038"/>
    </source>
</evidence>
<keyword evidence="6" id="KW-0804">Transcription</keyword>
<feature type="region of interest" description="Disordered" evidence="9">
    <location>
        <begin position="981"/>
        <end position="1012"/>
    </location>
</feature>
<feature type="compositionally biased region" description="Low complexity" evidence="9">
    <location>
        <begin position="1179"/>
        <end position="1193"/>
    </location>
</feature>
<dbReference type="InterPro" id="IPR036427">
    <property type="entry name" value="Bromodomain-like_sf"/>
</dbReference>